<dbReference type="OMA" id="HANMIRI"/>
<evidence type="ECO:0000313" key="12">
    <source>
        <dbReference type="EMBL" id="ESO00348.1"/>
    </source>
</evidence>
<comment type="catalytic activity">
    <reaction evidence="10">
        <text>a 1,2-diacyl-sn-glycero-3-phospho-L-serine(in) = a 1,2-diacyl-sn-glycero-3-phospho-L-serine(out)</text>
        <dbReference type="Rhea" id="RHEA:38663"/>
        <dbReference type="ChEBI" id="CHEBI:57262"/>
    </reaction>
</comment>
<dbReference type="EMBL" id="KB096945">
    <property type="protein sequence ID" value="ESO00348.1"/>
    <property type="molecule type" value="Genomic_DNA"/>
</dbReference>
<evidence type="ECO:0000256" key="2">
    <source>
        <dbReference type="ARBA" id="ARBA00004623"/>
    </source>
</evidence>
<evidence type="ECO:0000256" key="6">
    <source>
        <dbReference type="ARBA" id="ARBA00022824"/>
    </source>
</evidence>
<dbReference type="eggNOG" id="KOG2993">
    <property type="taxonomic scope" value="Eukaryota"/>
</dbReference>
<accession>T1ED30</accession>
<keyword evidence="5" id="KW-0813">Transport</keyword>
<name>T1ED30_HELRO</name>
<dbReference type="Pfam" id="PF13329">
    <property type="entry name" value="ATG2_CAD"/>
    <property type="match status" value="1"/>
</dbReference>
<protein>
    <recommendedName>
        <fullName evidence="4">Autophagy-related protein 2</fullName>
    </recommendedName>
</protein>
<reference evidence="12 14" key="2">
    <citation type="journal article" date="2013" name="Nature">
        <title>Insights into bilaterian evolution from three spiralian genomes.</title>
        <authorList>
            <person name="Simakov O."/>
            <person name="Marletaz F."/>
            <person name="Cho S.J."/>
            <person name="Edsinger-Gonzales E."/>
            <person name="Havlak P."/>
            <person name="Hellsten U."/>
            <person name="Kuo D.H."/>
            <person name="Larsson T."/>
            <person name="Lv J."/>
            <person name="Arendt D."/>
            <person name="Savage R."/>
            <person name="Osoegawa K."/>
            <person name="de Jong P."/>
            <person name="Grimwood J."/>
            <person name="Chapman J.A."/>
            <person name="Shapiro H."/>
            <person name="Aerts A."/>
            <person name="Otillar R.P."/>
            <person name="Terry A.Y."/>
            <person name="Boore J.L."/>
            <person name="Grigoriev I.V."/>
            <person name="Lindberg D.R."/>
            <person name="Seaver E.C."/>
            <person name="Weisblat D.A."/>
            <person name="Putnam N.H."/>
            <person name="Rokhsar D.S."/>
        </authorList>
    </citation>
    <scope>NUCLEOTIDE SEQUENCE</scope>
</reference>
<dbReference type="GO" id="GO:0006869">
    <property type="term" value="P:lipid transport"/>
    <property type="evidence" value="ECO:0007669"/>
    <property type="project" value="UniProtKB-KW"/>
</dbReference>
<dbReference type="OrthoDB" id="18982at2759"/>
<dbReference type="KEGG" id="hro:HELRODRAFT_101116"/>
<comment type="catalytic activity">
    <reaction evidence="11">
        <text>a 1,2-diacyl-sn-glycero-3-phosphoethanolamine(in) = a 1,2-diacyl-sn-glycero-3-phosphoethanolamine(out)</text>
        <dbReference type="Rhea" id="RHEA:38895"/>
        <dbReference type="ChEBI" id="CHEBI:64612"/>
    </reaction>
</comment>
<dbReference type="PANTHER" id="PTHR13190">
    <property type="entry name" value="AUTOPHAGY-RELATED 2, ISOFORM A"/>
    <property type="match status" value="1"/>
</dbReference>
<reference evidence="14" key="1">
    <citation type="submission" date="2012-12" db="EMBL/GenBank/DDBJ databases">
        <authorList>
            <person name="Hellsten U."/>
            <person name="Grimwood J."/>
            <person name="Chapman J.A."/>
            <person name="Shapiro H."/>
            <person name="Aerts A."/>
            <person name="Otillar R.P."/>
            <person name="Terry A.Y."/>
            <person name="Boore J.L."/>
            <person name="Simakov O."/>
            <person name="Marletaz F."/>
            <person name="Cho S.-J."/>
            <person name="Edsinger-Gonzales E."/>
            <person name="Havlak P."/>
            <person name="Kuo D.-H."/>
            <person name="Larsson T."/>
            <person name="Lv J."/>
            <person name="Arendt D."/>
            <person name="Savage R."/>
            <person name="Osoegawa K."/>
            <person name="de Jong P."/>
            <person name="Lindberg D.R."/>
            <person name="Seaver E.C."/>
            <person name="Weisblat D.A."/>
            <person name="Putnam N.H."/>
            <person name="Grigoriev I.V."/>
            <person name="Rokhsar D.S."/>
        </authorList>
    </citation>
    <scope>NUCLEOTIDE SEQUENCE</scope>
</reference>
<evidence type="ECO:0000256" key="10">
    <source>
        <dbReference type="ARBA" id="ARBA00024479"/>
    </source>
</evidence>
<evidence type="ECO:0000256" key="4">
    <source>
        <dbReference type="ARBA" id="ARBA00018070"/>
    </source>
</evidence>
<dbReference type="GO" id="GO:0005789">
    <property type="term" value="C:endoplasmic reticulum membrane"/>
    <property type="evidence" value="ECO:0007669"/>
    <property type="project" value="UniProtKB-SubCell"/>
</dbReference>
<evidence type="ECO:0000256" key="5">
    <source>
        <dbReference type="ARBA" id="ARBA00022448"/>
    </source>
</evidence>
<dbReference type="HOGENOM" id="CLU_007469_0_0_1"/>
<keyword evidence="9" id="KW-0472">Membrane</keyword>
<evidence type="ECO:0000313" key="14">
    <source>
        <dbReference type="Proteomes" id="UP000015101"/>
    </source>
</evidence>
<proteinExistence type="inferred from homology"/>
<gene>
    <name evidence="13" type="primary">20194482</name>
    <name evidence="12" type="ORF">HELRODRAFT_101116</name>
</gene>
<dbReference type="EMBL" id="AMQM01005417">
    <property type="status" value="NOT_ANNOTATED_CDS"/>
    <property type="molecule type" value="Genomic_DNA"/>
</dbReference>
<dbReference type="GO" id="GO:0034045">
    <property type="term" value="C:phagophore assembly site membrane"/>
    <property type="evidence" value="ECO:0007669"/>
    <property type="project" value="UniProtKB-SubCell"/>
</dbReference>
<evidence type="ECO:0000256" key="8">
    <source>
        <dbReference type="ARBA" id="ARBA00023055"/>
    </source>
</evidence>
<comment type="subcellular location">
    <subcellularLocation>
        <location evidence="1">Endoplasmic reticulum membrane</location>
        <topology evidence="1">Peripheral membrane protein</topology>
    </subcellularLocation>
    <subcellularLocation>
        <location evidence="2">Preautophagosomal structure membrane</location>
        <topology evidence="2">Peripheral membrane protein</topology>
    </subcellularLocation>
</comment>
<evidence type="ECO:0000313" key="13">
    <source>
        <dbReference type="EnsemblMetazoa" id="HelroP101116"/>
    </source>
</evidence>
<dbReference type="RefSeq" id="XP_009021398.1">
    <property type="nucleotide sequence ID" value="XM_009023150.1"/>
</dbReference>
<keyword evidence="7" id="KW-0072">Autophagy</keyword>
<sequence>MNKFLHWYSSDKLPKKTFGRMLTVVCVGEKHEVDDVESEYSLKISLQPLKLNIDQDSLMFLYTFFNEISTTASRNPPPTFSAAPSQHATPTRTVRIATPSLQRQQSADLLKFDDDNDDEKLVSNMADLLQQQHVDDSEELLADSKQTSRPIFFKSLQFAPSVLIKIDYRGKRIENNSLVSIVAGLTQLSCSQITLKSLHYRHGLLGFEKLVLYMLNEWMVDVKRNQLTDFLSGVGPMNSLIQLVKGFIDLFWLPLEQYRKDGRILKGLRRGTHSFATCTALSALELTNKMLQAIQLVAEAAHDIVSTGPSIQSKNKLVSKRSGRPIDARDGVTKACALLRQGLANRCTEFCNEVIKEHEQKGVPGVIGEVARQIPPTVIAPVVLAAEASGTVLTGIRNQLVPVRKKEDEDKWKVDSKNKLSFQE</sequence>
<evidence type="ECO:0000256" key="1">
    <source>
        <dbReference type="ARBA" id="ARBA00004406"/>
    </source>
</evidence>
<organism evidence="13 14">
    <name type="scientific">Helobdella robusta</name>
    <name type="common">Californian leech</name>
    <dbReference type="NCBI Taxonomy" id="6412"/>
    <lineage>
        <taxon>Eukaryota</taxon>
        <taxon>Metazoa</taxon>
        <taxon>Spiralia</taxon>
        <taxon>Lophotrochozoa</taxon>
        <taxon>Annelida</taxon>
        <taxon>Clitellata</taxon>
        <taxon>Hirudinea</taxon>
        <taxon>Rhynchobdellida</taxon>
        <taxon>Glossiphoniidae</taxon>
        <taxon>Helobdella</taxon>
    </lineage>
</organism>
<comment type="similarity">
    <text evidence="3">Belongs to the ATG2 family.</text>
</comment>
<evidence type="ECO:0000256" key="11">
    <source>
        <dbReference type="ARBA" id="ARBA00024615"/>
    </source>
</evidence>
<evidence type="ECO:0000256" key="3">
    <source>
        <dbReference type="ARBA" id="ARBA00009714"/>
    </source>
</evidence>
<dbReference type="GO" id="GO:0006914">
    <property type="term" value="P:autophagy"/>
    <property type="evidence" value="ECO:0007669"/>
    <property type="project" value="UniProtKB-KW"/>
</dbReference>
<keyword evidence="14" id="KW-1185">Reference proteome</keyword>
<keyword evidence="6" id="KW-0256">Endoplasmic reticulum</keyword>
<dbReference type="GeneID" id="20194482"/>
<keyword evidence="8" id="KW-0445">Lipid transport</keyword>
<reference evidence="13" key="3">
    <citation type="submission" date="2015-06" db="UniProtKB">
        <authorList>
            <consortium name="EnsemblMetazoa"/>
        </authorList>
    </citation>
    <scope>IDENTIFICATION</scope>
</reference>
<dbReference type="InterPro" id="IPR026849">
    <property type="entry name" value="ATG2"/>
</dbReference>
<dbReference type="EnsemblMetazoa" id="HelroT101116">
    <property type="protein sequence ID" value="HelroP101116"/>
    <property type="gene ID" value="HelroG101116"/>
</dbReference>
<evidence type="ECO:0000256" key="7">
    <source>
        <dbReference type="ARBA" id="ARBA00023006"/>
    </source>
</evidence>
<dbReference type="Proteomes" id="UP000015101">
    <property type="component" value="Unassembled WGS sequence"/>
</dbReference>
<dbReference type="STRING" id="6412.T1ED30"/>
<evidence type="ECO:0000256" key="9">
    <source>
        <dbReference type="ARBA" id="ARBA00023136"/>
    </source>
</evidence>
<dbReference type="CTD" id="20194482"/>
<dbReference type="InParanoid" id="T1ED30"/>
<dbReference type="AlphaFoldDB" id="T1ED30"/>
<dbReference type="PANTHER" id="PTHR13190:SF1">
    <property type="entry name" value="AUTOPHAGY-RELATED 2, ISOFORM A"/>
    <property type="match status" value="1"/>
</dbReference>